<dbReference type="AlphaFoldDB" id="A0A369YLG2"/>
<dbReference type="STRING" id="1035839.GCA_000238795_00651"/>
<dbReference type="Pfam" id="PF07119">
    <property type="entry name" value="DUF1375"/>
    <property type="match status" value="1"/>
</dbReference>
<name>A0A369YLG2_9PAST</name>
<keyword evidence="1" id="KW-1133">Transmembrane helix</keyword>
<reference evidence="2 3" key="1">
    <citation type="submission" date="2018-05" db="EMBL/GenBank/DDBJ databases">
        <title>Draft Genome Sequences for a Diverse set of 7 Haemophilus Species.</title>
        <authorList>
            <person name="Nichols M."/>
            <person name="Topaz N."/>
            <person name="Wang X."/>
            <person name="Wang X."/>
            <person name="Boxrud D."/>
        </authorList>
    </citation>
    <scope>NUCLEOTIDE SEQUENCE [LARGE SCALE GENOMIC DNA]</scope>
    <source>
        <strain evidence="2 3">C2002001239</strain>
    </source>
</reference>
<dbReference type="InterPro" id="IPR010780">
    <property type="entry name" value="DUF1375"/>
</dbReference>
<evidence type="ECO:0000256" key="1">
    <source>
        <dbReference type="SAM" id="Phobius"/>
    </source>
</evidence>
<dbReference type="RefSeq" id="WP_111401637.1">
    <property type="nucleotide sequence ID" value="NZ_QEPN01000001.1"/>
</dbReference>
<accession>A0A369YLG2</accession>
<feature type="transmembrane region" description="Helical" evidence="1">
    <location>
        <begin position="56"/>
        <end position="80"/>
    </location>
</feature>
<gene>
    <name evidence="2" type="ORF">DPV93_01475</name>
</gene>
<proteinExistence type="predicted"/>
<keyword evidence="1" id="KW-0472">Membrane</keyword>
<organism evidence="2 3">
    <name type="scientific">Haemophilus sputorum</name>
    <dbReference type="NCBI Taxonomy" id="1078480"/>
    <lineage>
        <taxon>Bacteria</taxon>
        <taxon>Pseudomonadati</taxon>
        <taxon>Pseudomonadota</taxon>
        <taxon>Gammaproteobacteria</taxon>
        <taxon>Pasteurellales</taxon>
        <taxon>Pasteurellaceae</taxon>
        <taxon>Haemophilus</taxon>
    </lineage>
</organism>
<comment type="caution">
    <text evidence="2">The sequence shown here is derived from an EMBL/GenBank/DDBJ whole genome shotgun (WGS) entry which is preliminary data.</text>
</comment>
<evidence type="ECO:0000313" key="2">
    <source>
        <dbReference type="EMBL" id="RDE73857.1"/>
    </source>
</evidence>
<keyword evidence="1" id="KW-0812">Transmembrane</keyword>
<evidence type="ECO:0000313" key="3">
    <source>
        <dbReference type="Proteomes" id="UP000253872"/>
    </source>
</evidence>
<dbReference type="EMBL" id="QEPN01000001">
    <property type="protein sequence ID" value="RDE73857.1"/>
    <property type="molecule type" value="Genomic_DNA"/>
</dbReference>
<protein>
    <submittedName>
        <fullName evidence="2">YceK/YidQ family lipoprotein</fullName>
    </submittedName>
</protein>
<keyword evidence="2" id="KW-0449">Lipoprotein</keyword>
<sequence>MKTLTKIFLAAMMLPLTGCGTLMTLDQPVVYSGVQEDVSRLTFSKTAPAGDVGEAFGTILLYPFIIIDVPLSFVGDTLMLPVKGIQKLSQD</sequence>
<dbReference type="Proteomes" id="UP000253872">
    <property type="component" value="Unassembled WGS sequence"/>
</dbReference>